<name>A0A7I7M6A8_9MYCO</name>
<dbReference type="Pfam" id="PF14081">
    <property type="entry name" value="DUF4262"/>
    <property type="match status" value="1"/>
</dbReference>
<sequence>MRTDRLWQHRHVGVRVHAVRMCWLCDHPTATRQDYLEVVRGKVLRNGWMVQYVEDTMPFAYTVGLSDRNLPEVLVTSVSPPRALRLLRALAGEALRGARWGSGDRFVVPDGPAVEFVDVDHPDVHCGWAVTHAEGPIRVLQAVWADGRGRWPWSATFCDGRQRQPVLGLRAA</sequence>
<proteinExistence type="predicted"/>
<evidence type="ECO:0000313" key="1">
    <source>
        <dbReference type="EMBL" id="BBX67718.1"/>
    </source>
</evidence>
<organism evidence="1 2">
    <name type="scientific">Mycolicibacterium psychrotolerans</name>
    <dbReference type="NCBI Taxonomy" id="216929"/>
    <lineage>
        <taxon>Bacteria</taxon>
        <taxon>Bacillati</taxon>
        <taxon>Actinomycetota</taxon>
        <taxon>Actinomycetes</taxon>
        <taxon>Mycobacteriales</taxon>
        <taxon>Mycobacteriaceae</taxon>
        <taxon>Mycolicibacterium</taxon>
    </lineage>
</organism>
<dbReference type="EMBL" id="AP022574">
    <property type="protein sequence ID" value="BBX67718.1"/>
    <property type="molecule type" value="Genomic_DNA"/>
</dbReference>
<evidence type="ECO:0008006" key="3">
    <source>
        <dbReference type="Google" id="ProtNLM"/>
    </source>
</evidence>
<dbReference type="InterPro" id="IPR025358">
    <property type="entry name" value="DUF4262"/>
</dbReference>
<accession>A0A7I7M6A8</accession>
<protein>
    <recommendedName>
        <fullName evidence="3">DUF4262 domain-containing protein</fullName>
    </recommendedName>
</protein>
<dbReference type="KEGG" id="mpsc:MPSYJ_11790"/>
<reference evidence="1 2" key="1">
    <citation type="journal article" date="2019" name="Emerg. Microbes Infect.">
        <title>Comprehensive subspecies identification of 175 nontuberculous mycobacteria species based on 7547 genomic profiles.</title>
        <authorList>
            <person name="Matsumoto Y."/>
            <person name="Kinjo T."/>
            <person name="Motooka D."/>
            <person name="Nabeya D."/>
            <person name="Jung N."/>
            <person name="Uechi K."/>
            <person name="Horii T."/>
            <person name="Iida T."/>
            <person name="Fujita J."/>
            <person name="Nakamura S."/>
        </authorList>
    </citation>
    <scope>NUCLEOTIDE SEQUENCE [LARGE SCALE GENOMIC DNA]</scope>
    <source>
        <strain evidence="1 2">JCM 13323</strain>
    </source>
</reference>
<keyword evidence="2" id="KW-1185">Reference proteome</keyword>
<dbReference type="Proteomes" id="UP000466514">
    <property type="component" value="Chromosome"/>
</dbReference>
<gene>
    <name evidence="1" type="ORF">MPSYJ_11790</name>
</gene>
<dbReference type="AlphaFoldDB" id="A0A7I7M6A8"/>
<evidence type="ECO:0000313" key="2">
    <source>
        <dbReference type="Proteomes" id="UP000466514"/>
    </source>
</evidence>